<dbReference type="CDD" id="cd23820">
    <property type="entry name" value="RWD_RNF14"/>
    <property type="match status" value="1"/>
</dbReference>
<keyword evidence="12" id="KW-0175">Coiled coil</keyword>
<dbReference type="InterPro" id="IPR002867">
    <property type="entry name" value="IBR_dom"/>
</dbReference>
<evidence type="ECO:0000256" key="7">
    <source>
        <dbReference type="ARBA" id="ARBA00022771"/>
    </source>
</evidence>
<dbReference type="InterPro" id="IPR017907">
    <property type="entry name" value="Znf_RING_CS"/>
</dbReference>
<feature type="domain" description="RING-type" evidence="16">
    <location>
        <begin position="184"/>
        <end position="458"/>
    </location>
</feature>
<dbReference type="RefSeq" id="XP_069202674.1">
    <property type="nucleotide sequence ID" value="XM_069344850.1"/>
</dbReference>
<dbReference type="InterPro" id="IPR016135">
    <property type="entry name" value="UBQ-conjugating_enzyme/RWD"/>
</dbReference>
<dbReference type="Gene3D" id="3.10.110.10">
    <property type="entry name" value="Ubiquitin Conjugating Enzyme"/>
    <property type="match status" value="1"/>
</dbReference>
<dbReference type="InterPro" id="IPR001841">
    <property type="entry name" value="Znf_RING"/>
</dbReference>
<evidence type="ECO:0000256" key="8">
    <source>
        <dbReference type="ARBA" id="ARBA00022786"/>
    </source>
</evidence>
<dbReference type="SUPFAM" id="SSF57850">
    <property type="entry name" value="RING/U-box"/>
    <property type="match status" value="2"/>
</dbReference>
<evidence type="ECO:0000256" key="5">
    <source>
        <dbReference type="ARBA" id="ARBA00022723"/>
    </source>
</evidence>
<dbReference type="InterPro" id="IPR013083">
    <property type="entry name" value="Znf_RING/FYVE/PHD"/>
</dbReference>
<keyword evidence="7 11" id="KW-0863">Zinc-finger</keyword>
<keyword evidence="4" id="KW-0808">Transferase</keyword>
<dbReference type="EC" id="2.3.2.31" evidence="3"/>
<accession>A0ABR3PJU3</accession>
<evidence type="ECO:0000313" key="18">
    <source>
        <dbReference type="Proteomes" id="UP001562354"/>
    </source>
</evidence>
<dbReference type="Pfam" id="PF22191">
    <property type="entry name" value="IBR_1"/>
    <property type="match status" value="1"/>
</dbReference>
<evidence type="ECO:0000256" key="6">
    <source>
        <dbReference type="ARBA" id="ARBA00022737"/>
    </source>
</evidence>
<sequence>MDDDYDEREEELSSIAAIFPELVLDGDKPFSASLQLPVSPSTPLTVRFPQAPLPSPPHSDDGKQAFRPATLPLSEKHGLSHLPPLDLQLELPEGYPNNSAPVITLSTQPEWLPAKKLRHLSEEAEKLWEEFGRCQILFSYIDFLQQSAERAFDLLDTGLDLSPALQPALVEYDHRTKKEIFDLQTFDCGICLEPKKGRECHRLRRCAHVFCRDCLQESYNNYIAEGDVVHVRCLDPTCGDESGNTTISHRRRKRTERNLHPKELLDMGLDEATVRRYVEMKRKKALEADKSTVYCPRAWCQAPARSAKYPPLPADIREYPESETEDEADNAETEAEPETADAEKKPSSTSADRLCICSKCSLAFCRVCYAGWHGDFARCWPRNPSELSDEEKASYDYIRTHTSPCPTCSSPTQKTMGCNHMTCFQCRTHFCYLCGAWLDGDNPYIHFNNGASECYQKLWELEEGDEGQGNNFGGARMWEAEARRVAEEADREEAERMQNEENERAVLMDAEDDDFPLRLNGGQILPEAPAPPPNQLEPGLAAQFARLQMREQLPLANDHHHHEQQPPAGQRQARGGGGGGGRRGGWHLRGAARAQANFQRGRGGGRGGGAAAAAAARGGRGGAVPAAGQINQAAPAPAIIDDEAAAAAFRRFVELAARDEEEEWDSDELDGDNDDARWEIRPLRGERGNARR</sequence>
<evidence type="ECO:0000256" key="12">
    <source>
        <dbReference type="SAM" id="Coils"/>
    </source>
</evidence>
<dbReference type="PROSITE" id="PS50908">
    <property type="entry name" value="RWD"/>
    <property type="match status" value="1"/>
</dbReference>
<proteinExistence type="inferred from homology"/>
<feature type="region of interest" description="Disordered" evidence="13">
    <location>
        <begin position="515"/>
        <end position="537"/>
    </location>
</feature>
<comment type="similarity">
    <text evidence="10">Belongs to the RBR family. RNF14 subfamily.</text>
</comment>
<evidence type="ECO:0000256" key="13">
    <source>
        <dbReference type="SAM" id="MobiDB-lite"/>
    </source>
</evidence>
<dbReference type="PANTHER" id="PTHR11685">
    <property type="entry name" value="RBR FAMILY RING FINGER AND IBR DOMAIN-CONTAINING"/>
    <property type="match status" value="1"/>
</dbReference>
<dbReference type="CDD" id="cd20354">
    <property type="entry name" value="Rcat_RBR_RNF14"/>
    <property type="match status" value="1"/>
</dbReference>
<feature type="region of interest" description="Disordered" evidence="13">
    <location>
        <begin position="557"/>
        <end position="587"/>
    </location>
</feature>
<dbReference type="PROSITE" id="PS50089">
    <property type="entry name" value="ZF_RING_2"/>
    <property type="match status" value="1"/>
</dbReference>
<keyword evidence="9" id="KW-0862">Zinc</keyword>
<evidence type="ECO:0000259" key="15">
    <source>
        <dbReference type="PROSITE" id="PS50908"/>
    </source>
</evidence>
<protein>
    <recommendedName>
        <fullName evidence="3">RBR-type E3 ubiquitin transferase</fullName>
        <ecNumber evidence="3">2.3.2.31</ecNumber>
    </recommendedName>
</protein>
<dbReference type="InterPro" id="IPR006575">
    <property type="entry name" value="RWD_dom"/>
</dbReference>
<feature type="compositionally biased region" description="Gly residues" evidence="13">
    <location>
        <begin position="574"/>
        <end position="583"/>
    </location>
</feature>
<organism evidence="17 18">
    <name type="scientific">Neodothiora populina</name>
    <dbReference type="NCBI Taxonomy" id="2781224"/>
    <lineage>
        <taxon>Eukaryota</taxon>
        <taxon>Fungi</taxon>
        <taxon>Dikarya</taxon>
        <taxon>Ascomycota</taxon>
        <taxon>Pezizomycotina</taxon>
        <taxon>Dothideomycetes</taxon>
        <taxon>Dothideomycetidae</taxon>
        <taxon>Dothideales</taxon>
        <taxon>Dothioraceae</taxon>
        <taxon>Neodothiora</taxon>
    </lineage>
</organism>
<feature type="region of interest" description="Disordered" evidence="13">
    <location>
        <begin position="41"/>
        <end position="65"/>
    </location>
</feature>
<dbReference type="PROSITE" id="PS51873">
    <property type="entry name" value="TRIAD"/>
    <property type="match status" value="1"/>
</dbReference>
<dbReference type="Pfam" id="PF01485">
    <property type="entry name" value="IBR"/>
    <property type="match status" value="1"/>
</dbReference>
<keyword evidence="8" id="KW-0833">Ubl conjugation pathway</keyword>
<feature type="compositionally biased region" description="Acidic residues" evidence="13">
    <location>
        <begin position="321"/>
        <end position="340"/>
    </location>
</feature>
<dbReference type="Pfam" id="PF05773">
    <property type="entry name" value="RWD"/>
    <property type="match status" value="1"/>
</dbReference>
<dbReference type="SMART" id="SM00647">
    <property type="entry name" value="IBR"/>
    <property type="match status" value="2"/>
</dbReference>
<reference evidence="17 18" key="1">
    <citation type="submission" date="2024-07" db="EMBL/GenBank/DDBJ databases">
        <title>Draft sequence of the Neodothiora populina.</title>
        <authorList>
            <person name="Drown D.D."/>
            <person name="Schuette U.S."/>
            <person name="Buechlein A.B."/>
            <person name="Rusch D.R."/>
            <person name="Winton L.W."/>
            <person name="Adams G.A."/>
        </authorList>
    </citation>
    <scope>NUCLEOTIDE SEQUENCE [LARGE SCALE GENOMIC DNA]</scope>
    <source>
        <strain evidence="17 18">CPC 39397</strain>
    </source>
</reference>
<dbReference type="PROSITE" id="PS00518">
    <property type="entry name" value="ZF_RING_1"/>
    <property type="match status" value="1"/>
</dbReference>
<evidence type="ECO:0000259" key="14">
    <source>
        <dbReference type="PROSITE" id="PS50089"/>
    </source>
</evidence>
<dbReference type="Proteomes" id="UP001562354">
    <property type="component" value="Unassembled WGS sequence"/>
</dbReference>
<dbReference type="SMART" id="SM00591">
    <property type="entry name" value="RWD"/>
    <property type="match status" value="1"/>
</dbReference>
<dbReference type="GeneID" id="95978808"/>
<evidence type="ECO:0000256" key="3">
    <source>
        <dbReference type="ARBA" id="ARBA00012251"/>
    </source>
</evidence>
<name>A0ABR3PJU3_9PEZI</name>
<evidence type="ECO:0000259" key="16">
    <source>
        <dbReference type="PROSITE" id="PS51873"/>
    </source>
</evidence>
<comment type="caution">
    <text evidence="17">The sequence shown here is derived from an EMBL/GenBank/DDBJ whole genome shotgun (WGS) entry which is preliminary data.</text>
</comment>
<evidence type="ECO:0000256" key="9">
    <source>
        <dbReference type="ARBA" id="ARBA00022833"/>
    </source>
</evidence>
<dbReference type="InterPro" id="IPR031127">
    <property type="entry name" value="E3_UB_ligase_RBR"/>
</dbReference>
<comment type="pathway">
    <text evidence="2">Protein modification; protein ubiquitination.</text>
</comment>
<evidence type="ECO:0000256" key="10">
    <source>
        <dbReference type="ARBA" id="ARBA00044508"/>
    </source>
</evidence>
<keyword evidence="18" id="KW-1185">Reference proteome</keyword>
<evidence type="ECO:0000256" key="2">
    <source>
        <dbReference type="ARBA" id="ARBA00004906"/>
    </source>
</evidence>
<dbReference type="SUPFAM" id="SSF54495">
    <property type="entry name" value="UBC-like"/>
    <property type="match status" value="1"/>
</dbReference>
<feature type="domain" description="RING-type" evidence="14">
    <location>
        <begin position="188"/>
        <end position="233"/>
    </location>
</feature>
<evidence type="ECO:0000256" key="1">
    <source>
        <dbReference type="ARBA" id="ARBA00001798"/>
    </source>
</evidence>
<dbReference type="Gene3D" id="1.20.120.1750">
    <property type="match status" value="1"/>
</dbReference>
<evidence type="ECO:0000256" key="11">
    <source>
        <dbReference type="PROSITE-ProRule" id="PRU00175"/>
    </source>
</evidence>
<evidence type="ECO:0000313" key="17">
    <source>
        <dbReference type="EMBL" id="KAL1306401.1"/>
    </source>
</evidence>
<gene>
    <name evidence="17" type="ORF">AAFC00_005108</name>
</gene>
<evidence type="ECO:0000256" key="4">
    <source>
        <dbReference type="ARBA" id="ARBA00022679"/>
    </source>
</evidence>
<dbReference type="InterPro" id="IPR047548">
    <property type="entry name" value="Rcat_RBR_RNF14"/>
</dbReference>
<keyword evidence="6" id="KW-0677">Repeat</keyword>
<dbReference type="InterPro" id="IPR044066">
    <property type="entry name" value="TRIAD_supradom"/>
</dbReference>
<feature type="domain" description="RWD" evidence="15">
    <location>
        <begin position="10"/>
        <end position="151"/>
    </location>
</feature>
<comment type="catalytic activity">
    <reaction evidence="1">
        <text>[E2 ubiquitin-conjugating enzyme]-S-ubiquitinyl-L-cysteine + [acceptor protein]-L-lysine = [E2 ubiquitin-conjugating enzyme]-L-cysteine + [acceptor protein]-N(6)-ubiquitinyl-L-lysine.</text>
        <dbReference type="EC" id="2.3.2.31"/>
    </reaction>
</comment>
<feature type="region of interest" description="Disordered" evidence="13">
    <location>
        <begin position="311"/>
        <end position="346"/>
    </location>
</feature>
<dbReference type="EMBL" id="JBFMKM010000004">
    <property type="protein sequence ID" value="KAL1306401.1"/>
    <property type="molecule type" value="Genomic_DNA"/>
</dbReference>
<dbReference type="Gene3D" id="3.30.40.10">
    <property type="entry name" value="Zinc/RING finger domain, C3HC4 (zinc finger)"/>
    <property type="match status" value="1"/>
</dbReference>
<keyword evidence="5" id="KW-0479">Metal-binding</keyword>
<feature type="coiled-coil region" evidence="12">
    <location>
        <begin position="475"/>
        <end position="504"/>
    </location>
</feature>